<organism evidence="2 3">
    <name type="scientific">Aspergillus pseudoustus</name>
    <dbReference type="NCBI Taxonomy" id="1810923"/>
    <lineage>
        <taxon>Eukaryota</taxon>
        <taxon>Fungi</taxon>
        <taxon>Dikarya</taxon>
        <taxon>Ascomycota</taxon>
        <taxon>Pezizomycotina</taxon>
        <taxon>Eurotiomycetes</taxon>
        <taxon>Eurotiomycetidae</taxon>
        <taxon>Eurotiales</taxon>
        <taxon>Aspergillaceae</taxon>
        <taxon>Aspergillus</taxon>
        <taxon>Aspergillus subgen. Nidulantes</taxon>
    </lineage>
</organism>
<keyword evidence="1" id="KW-1133">Transmembrane helix</keyword>
<dbReference type="Proteomes" id="UP001610446">
    <property type="component" value="Unassembled WGS sequence"/>
</dbReference>
<gene>
    <name evidence="2" type="ORF">BJY01DRAFT_107886</name>
</gene>
<evidence type="ECO:0000313" key="2">
    <source>
        <dbReference type="EMBL" id="KAL2831630.1"/>
    </source>
</evidence>
<reference evidence="2 3" key="1">
    <citation type="submission" date="2024-07" db="EMBL/GenBank/DDBJ databases">
        <title>Section-level genome sequencing and comparative genomics of Aspergillus sections Usti and Cavernicolus.</title>
        <authorList>
            <consortium name="Lawrence Berkeley National Laboratory"/>
            <person name="Nybo J.L."/>
            <person name="Vesth T.C."/>
            <person name="Theobald S."/>
            <person name="Frisvad J.C."/>
            <person name="Larsen T.O."/>
            <person name="Kjaerboelling I."/>
            <person name="Rothschild-Mancinelli K."/>
            <person name="Lyhne E.K."/>
            <person name="Kogle M.E."/>
            <person name="Barry K."/>
            <person name="Clum A."/>
            <person name="Na H."/>
            <person name="Ledsgaard L."/>
            <person name="Lin J."/>
            <person name="Lipzen A."/>
            <person name="Kuo A."/>
            <person name="Riley R."/>
            <person name="Mondo S."/>
            <person name="Labutti K."/>
            <person name="Haridas S."/>
            <person name="Pangalinan J."/>
            <person name="Salamov A.A."/>
            <person name="Simmons B.A."/>
            <person name="Magnuson J.K."/>
            <person name="Chen J."/>
            <person name="Drula E."/>
            <person name="Henrissat B."/>
            <person name="Wiebenga A."/>
            <person name="Lubbers R.J."/>
            <person name="Gomes A.C."/>
            <person name="Makela M.R."/>
            <person name="Stajich J."/>
            <person name="Grigoriev I.V."/>
            <person name="Mortensen U.H."/>
            <person name="De Vries R.P."/>
            <person name="Baker S.E."/>
            <person name="Andersen M.R."/>
        </authorList>
    </citation>
    <scope>NUCLEOTIDE SEQUENCE [LARGE SCALE GENOMIC DNA]</scope>
    <source>
        <strain evidence="2 3">CBS 123904</strain>
    </source>
</reference>
<keyword evidence="1" id="KW-0812">Transmembrane</keyword>
<evidence type="ECO:0000256" key="1">
    <source>
        <dbReference type="SAM" id="Phobius"/>
    </source>
</evidence>
<name>A0ABR4IV45_9EURO</name>
<sequence>MIPSLALICSSQKNGLATHASVLVMFDVFCFFSVYPFFLLFPTVELDGCMRKKRMIRLSAGAWLWKCDLGCLAGQSALCSY</sequence>
<evidence type="ECO:0000313" key="3">
    <source>
        <dbReference type="Proteomes" id="UP001610446"/>
    </source>
</evidence>
<proteinExistence type="predicted"/>
<keyword evidence="3" id="KW-1185">Reference proteome</keyword>
<feature type="transmembrane region" description="Helical" evidence="1">
    <location>
        <begin position="20"/>
        <end position="44"/>
    </location>
</feature>
<accession>A0ABR4IV45</accession>
<protein>
    <submittedName>
        <fullName evidence="2">Uncharacterized protein</fullName>
    </submittedName>
</protein>
<keyword evidence="1" id="KW-0472">Membrane</keyword>
<comment type="caution">
    <text evidence="2">The sequence shown here is derived from an EMBL/GenBank/DDBJ whole genome shotgun (WGS) entry which is preliminary data.</text>
</comment>
<dbReference type="EMBL" id="JBFXLU010000280">
    <property type="protein sequence ID" value="KAL2831630.1"/>
    <property type="molecule type" value="Genomic_DNA"/>
</dbReference>